<keyword evidence="6" id="KW-1185">Reference proteome</keyword>
<organism evidence="5 6">
    <name type="scientific">Formivibrio citricus</name>
    <dbReference type="NCBI Taxonomy" id="83765"/>
    <lineage>
        <taxon>Bacteria</taxon>
        <taxon>Pseudomonadati</taxon>
        <taxon>Pseudomonadota</taxon>
        <taxon>Betaproteobacteria</taxon>
        <taxon>Neisseriales</taxon>
        <taxon>Chitinibacteraceae</taxon>
        <taxon>Formivibrio</taxon>
    </lineage>
</organism>
<dbReference type="PANTHER" id="PTHR35603">
    <property type="match status" value="1"/>
</dbReference>
<dbReference type="PANTHER" id="PTHR35603:SF2">
    <property type="entry name" value="OUTER MEMBRANE LIPOPROTEIN"/>
    <property type="match status" value="1"/>
</dbReference>
<dbReference type="AlphaFoldDB" id="A0A1I5B5C9"/>
<dbReference type="Proteomes" id="UP000242869">
    <property type="component" value="Unassembled WGS sequence"/>
</dbReference>
<gene>
    <name evidence="5" type="ORF">SAMN05660284_02054</name>
</gene>
<dbReference type="STRING" id="83765.SAMN05660284_02054"/>
<feature type="chain" id="PRO_5017459774" evidence="3">
    <location>
        <begin position="19"/>
        <end position="172"/>
    </location>
</feature>
<dbReference type="InterPro" id="IPR008816">
    <property type="entry name" value="Gly_zipper_2TM_dom"/>
</dbReference>
<dbReference type="NCBIfam" id="NF008437">
    <property type="entry name" value="PRK11280.1"/>
    <property type="match status" value="1"/>
</dbReference>
<feature type="domain" description="Glycine zipper 2TM" evidence="4">
    <location>
        <begin position="64"/>
        <end position="104"/>
    </location>
</feature>
<dbReference type="Pfam" id="PF05433">
    <property type="entry name" value="Rick_17kDa_Anti"/>
    <property type="match status" value="1"/>
</dbReference>
<dbReference type="GO" id="GO:0019867">
    <property type="term" value="C:outer membrane"/>
    <property type="evidence" value="ECO:0007669"/>
    <property type="project" value="InterPro"/>
</dbReference>
<dbReference type="InterPro" id="IPR051407">
    <property type="entry name" value="Bact_OM_lipoprot/Surf_antigen"/>
</dbReference>
<protein>
    <submittedName>
        <fullName evidence="5">Uncharacterized conserved protein YcfJ, contains glycine zipper 2TM domain</fullName>
    </submittedName>
</protein>
<feature type="signal peptide" evidence="3">
    <location>
        <begin position="1"/>
        <end position="18"/>
    </location>
</feature>
<accession>A0A1I5B5C9</accession>
<evidence type="ECO:0000256" key="2">
    <source>
        <dbReference type="ARBA" id="ARBA00023136"/>
    </source>
</evidence>
<reference evidence="6" key="1">
    <citation type="submission" date="2016-10" db="EMBL/GenBank/DDBJ databases">
        <authorList>
            <person name="Varghese N."/>
            <person name="Submissions S."/>
        </authorList>
    </citation>
    <scope>NUCLEOTIDE SEQUENCE [LARGE SCALE GENOMIC DNA]</scope>
    <source>
        <strain evidence="6">DSM 6150</strain>
    </source>
</reference>
<evidence type="ECO:0000313" key="6">
    <source>
        <dbReference type="Proteomes" id="UP000242869"/>
    </source>
</evidence>
<evidence type="ECO:0000313" key="5">
    <source>
        <dbReference type="EMBL" id="SFN69709.1"/>
    </source>
</evidence>
<evidence type="ECO:0000259" key="4">
    <source>
        <dbReference type="Pfam" id="PF05433"/>
    </source>
</evidence>
<keyword evidence="2" id="KW-0472">Membrane</keyword>
<comment type="subcellular location">
    <subcellularLocation>
        <location evidence="1">Membrane</location>
    </subcellularLocation>
</comment>
<evidence type="ECO:0000256" key="3">
    <source>
        <dbReference type="SAM" id="SignalP"/>
    </source>
</evidence>
<dbReference type="EMBL" id="FOVE01000015">
    <property type="protein sequence ID" value="SFN69709.1"/>
    <property type="molecule type" value="Genomic_DNA"/>
</dbReference>
<dbReference type="OrthoDB" id="8909257at2"/>
<evidence type="ECO:0000256" key="1">
    <source>
        <dbReference type="ARBA" id="ARBA00004370"/>
    </source>
</evidence>
<dbReference type="RefSeq" id="WP_091195642.1">
    <property type="nucleotide sequence ID" value="NZ_FOVE01000015.1"/>
</dbReference>
<name>A0A1I5B5C9_9NEIS</name>
<sequence length="172" mass="18617">MKKLIIAGLLLVAGAASAREYSDYARVISSTPMYEEVNTPKRECWTEYRDVPQRQTRGSDNNIGGAIVGGVVGGLLGNQVGGGNGRTVATAGGAIAGAIIGSRVQTTGSNDDYQEPARRPVERCKTSNHLERRLSGYDVRYEYKGQSYQTVLPNDPGQQLPVNVRMEVTPRM</sequence>
<keyword evidence="3" id="KW-0732">Signal</keyword>
<proteinExistence type="predicted"/>